<evidence type="ECO:0000313" key="2">
    <source>
        <dbReference type="Proteomes" id="UP000054485"/>
    </source>
</evidence>
<dbReference type="InParanoid" id="A0A0C9ZQS3"/>
<protein>
    <submittedName>
        <fullName evidence="1">Uncharacterized protein</fullName>
    </submittedName>
</protein>
<evidence type="ECO:0000313" key="1">
    <source>
        <dbReference type="EMBL" id="KIK40035.1"/>
    </source>
</evidence>
<keyword evidence="2" id="KW-1185">Reference proteome</keyword>
<reference evidence="2" key="2">
    <citation type="submission" date="2015-01" db="EMBL/GenBank/DDBJ databases">
        <title>Evolutionary Origins and Diversification of the Mycorrhizal Mutualists.</title>
        <authorList>
            <consortium name="DOE Joint Genome Institute"/>
            <consortium name="Mycorrhizal Genomics Consortium"/>
            <person name="Kohler A."/>
            <person name="Kuo A."/>
            <person name="Nagy L.G."/>
            <person name="Floudas D."/>
            <person name="Copeland A."/>
            <person name="Barry K.W."/>
            <person name="Cichocki N."/>
            <person name="Veneault-Fourrey C."/>
            <person name="LaButti K."/>
            <person name="Lindquist E.A."/>
            <person name="Lipzen A."/>
            <person name="Lundell T."/>
            <person name="Morin E."/>
            <person name="Murat C."/>
            <person name="Riley R."/>
            <person name="Ohm R."/>
            <person name="Sun H."/>
            <person name="Tunlid A."/>
            <person name="Henrissat B."/>
            <person name="Grigoriev I.V."/>
            <person name="Hibbett D.S."/>
            <person name="Martin F."/>
        </authorList>
    </citation>
    <scope>NUCLEOTIDE SEQUENCE [LARGE SCALE GENOMIC DNA]</scope>
    <source>
        <strain evidence="2">UH-Slu-Lm8-n1</strain>
    </source>
</reference>
<accession>A0A0C9ZQS3</accession>
<name>A0A0C9ZQS3_9AGAM</name>
<dbReference type="HOGENOM" id="CLU_915787_0_0_1"/>
<gene>
    <name evidence="1" type="ORF">CY34DRAFT_107949</name>
</gene>
<dbReference type="Proteomes" id="UP000054485">
    <property type="component" value="Unassembled WGS sequence"/>
</dbReference>
<reference evidence="1 2" key="1">
    <citation type="submission" date="2014-04" db="EMBL/GenBank/DDBJ databases">
        <authorList>
            <consortium name="DOE Joint Genome Institute"/>
            <person name="Kuo A."/>
            <person name="Ruytinx J."/>
            <person name="Rineau F."/>
            <person name="Colpaert J."/>
            <person name="Kohler A."/>
            <person name="Nagy L.G."/>
            <person name="Floudas D."/>
            <person name="Copeland A."/>
            <person name="Barry K.W."/>
            <person name="Cichocki N."/>
            <person name="Veneault-Fourrey C."/>
            <person name="LaButti K."/>
            <person name="Lindquist E.A."/>
            <person name="Lipzen A."/>
            <person name="Lundell T."/>
            <person name="Morin E."/>
            <person name="Murat C."/>
            <person name="Sun H."/>
            <person name="Tunlid A."/>
            <person name="Henrissat B."/>
            <person name="Grigoriev I.V."/>
            <person name="Hibbett D.S."/>
            <person name="Martin F."/>
            <person name="Nordberg H.P."/>
            <person name="Cantor M.N."/>
            <person name="Hua S.X."/>
        </authorList>
    </citation>
    <scope>NUCLEOTIDE SEQUENCE [LARGE SCALE GENOMIC DNA]</scope>
    <source>
        <strain evidence="1 2">UH-Slu-Lm8-n1</strain>
    </source>
</reference>
<sequence length="304" mass="33974">MYGGPFEHTLSNAQVISDFINHITSKAIVEAMEYGDSVAHPLDDNTRSSVSPAPQAILHSVHKGTGKCWKKAADIPRTGKASGKQWAPDLVPIELEDDNYDIFAMNLFAFSEIKRTLKQKLIKVDPDNNIFNTDEDSFKPDVNRYVDVLLPSSHDVWEKQLKIAYKDRNSQVFLRMVKDIMILWLTLKISPNNNLMDNDTEGSIDGNIMDITQAINCMMLDKGSASGQLSHHMFILVAPFINMPKKDGGRGPIKWCSISDIDDFGFIDSPIGNHMSPISNAEVVQDYVPTVALNYNLVTLYAII</sequence>
<dbReference type="AlphaFoldDB" id="A0A0C9ZQS3"/>
<organism evidence="1 2">
    <name type="scientific">Suillus luteus UH-Slu-Lm8-n1</name>
    <dbReference type="NCBI Taxonomy" id="930992"/>
    <lineage>
        <taxon>Eukaryota</taxon>
        <taxon>Fungi</taxon>
        <taxon>Dikarya</taxon>
        <taxon>Basidiomycota</taxon>
        <taxon>Agaricomycotina</taxon>
        <taxon>Agaricomycetes</taxon>
        <taxon>Agaricomycetidae</taxon>
        <taxon>Boletales</taxon>
        <taxon>Suillineae</taxon>
        <taxon>Suillaceae</taxon>
        <taxon>Suillus</taxon>
    </lineage>
</organism>
<proteinExistence type="predicted"/>
<dbReference type="EMBL" id="KN835318">
    <property type="protein sequence ID" value="KIK40035.1"/>
    <property type="molecule type" value="Genomic_DNA"/>
</dbReference>